<reference evidence="2" key="1">
    <citation type="submission" date="2020-02" db="EMBL/GenBank/DDBJ databases">
        <authorList>
            <person name="Meier V. D."/>
        </authorList>
    </citation>
    <scope>NUCLEOTIDE SEQUENCE</scope>
    <source>
        <strain evidence="2">AVDCRST_MAG05</strain>
    </source>
</reference>
<feature type="non-terminal residue" evidence="2">
    <location>
        <position position="348"/>
    </location>
</feature>
<name>A0A6J4TLX4_9ACTN</name>
<proteinExistence type="predicted"/>
<feature type="compositionally biased region" description="Basic residues" evidence="1">
    <location>
        <begin position="1"/>
        <end position="19"/>
    </location>
</feature>
<feature type="compositionally biased region" description="Basic residues" evidence="1">
    <location>
        <begin position="83"/>
        <end position="101"/>
    </location>
</feature>
<feature type="compositionally biased region" description="Basic residues" evidence="1">
    <location>
        <begin position="256"/>
        <end position="270"/>
    </location>
</feature>
<feature type="compositionally biased region" description="Basic residues" evidence="1">
    <location>
        <begin position="39"/>
        <end position="69"/>
    </location>
</feature>
<gene>
    <name evidence="2" type="ORF">AVDCRST_MAG05-3955</name>
</gene>
<dbReference type="EC" id="5.1.3.2" evidence="2"/>
<dbReference type="AlphaFoldDB" id="A0A6J4TLX4"/>
<dbReference type="EMBL" id="CADCVM010000435">
    <property type="protein sequence ID" value="CAA9525763.1"/>
    <property type="molecule type" value="Genomic_DNA"/>
</dbReference>
<sequence>GSARKSPHHRWRGFPRYKPRQAPALPRLRSGLPGPRTLRLPRTRPGRRADRRHPRQGVRGPGRRGRGLRGPHGGGAAPLLGRGHLHHGRRGHAQRARRLPAPRREAGGACVLDGGLRHTGPPPALRDGQAGGGRAVRSGQDPGRDGLPGVPREGPDGPHHPPQVLCGPREARGLRPLLRLGPHGARLPHDRLGQQPLPAPGRRGPVRRHRPLPHPAGGAGRRHLQHRGRRVHHDEGGLPGRPRRGRARQEDSRLPRGPRHRRPAHPRPPRRLPPLQVGLRDGLQGLLRLHREGAGEARVRAEVLQQGGSTQELPLVPGEPQGFRERLGRLPPGAVEAGRYRAAQAVLL</sequence>
<dbReference type="GO" id="GO:0003978">
    <property type="term" value="F:UDP-glucose 4-epimerase activity"/>
    <property type="evidence" value="ECO:0007669"/>
    <property type="project" value="UniProtKB-EC"/>
</dbReference>
<organism evidence="2">
    <name type="scientific">uncultured Rubrobacteraceae bacterium</name>
    <dbReference type="NCBI Taxonomy" id="349277"/>
    <lineage>
        <taxon>Bacteria</taxon>
        <taxon>Bacillati</taxon>
        <taxon>Actinomycetota</taxon>
        <taxon>Rubrobacteria</taxon>
        <taxon>Rubrobacterales</taxon>
        <taxon>Rubrobacteraceae</taxon>
        <taxon>environmental samples</taxon>
    </lineage>
</organism>
<protein>
    <submittedName>
        <fullName evidence="2">UDP-glucose 4-epimerase</fullName>
        <ecNumber evidence="2">5.1.3.2</ecNumber>
    </submittedName>
</protein>
<feature type="compositionally biased region" description="Low complexity" evidence="1">
    <location>
        <begin position="174"/>
        <end position="185"/>
    </location>
</feature>
<feature type="region of interest" description="Disordered" evidence="1">
    <location>
        <begin position="1"/>
        <end position="275"/>
    </location>
</feature>
<feature type="compositionally biased region" description="Basic residues" evidence="1">
    <location>
        <begin position="220"/>
        <end position="231"/>
    </location>
</feature>
<accession>A0A6J4TLX4</accession>
<evidence type="ECO:0000256" key="1">
    <source>
        <dbReference type="SAM" id="MobiDB-lite"/>
    </source>
</evidence>
<evidence type="ECO:0000313" key="2">
    <source>
        <dbReference type="EMBL" id="CAA9525763.1"/>
    </source>
</evidence>
<feature type="non-terminal residue" evidence="2">
    <location>
        <position position="1"/>
    </location>
</feature>
<keyword evidence="2" id="KW-0413">Isomerase</keyword>
<feature type="compositionally biased region" description="Low complexity" evidence="1">
    <location>
        <begin position="22"/>
        <end position="38"/>
    </location>
</feature>